<evidence type="ECO:0000313" key="1">
    <source>
        <dbReference type="EMBL" id="ARI77780.1"/>
    </source>
</evidence>
<organism evidence="1 2">
    <name type="scientific">Halobacillus mangrovi</name>
    <dbReference type="NCBI Taxonomy" id="402384"/>
    <lineage>
        <taxon>Bacteria</taxon>
        <taxon>Bacillati</taxon>
        <taxon>Bacillota</taxon>
        <taxon>Bacilli</taxon>
        <taxon>Bacillales</taxon>
        <taxon>Bacillaceae</taxon>
        <taxon>Halobacillus</taxon>
    </lineage>
</organism>
<dbReference type="STRING" id="402384.HM131_13385"/>
<sequence>MELLQYIKGEGYTEASFVHTDGNNCYLSLREIKTNEQLYEHLQLVPTRVHYFPLEREPYLECVTYEKTIKIKLIKGTL</sequence>
<accession>A0A1W5ZWX9</accession>
<dbReference type="AlphaFoldDB" id="A0A1W5ZWX9"/>
<gene>
    <name evidence="1" type="ORF">HM131_13385</name>
</gene>
<dbReference type="OrthoDB" id="2971848at2"/>
<reference evidence="1 2" key="1">
    <citation type="submission" date="2017-04" db="EMBL/GenBank/DDBJ databases">
        <title>The whole genome sequencing and assembly of Halobacillus mangrovi strain.</title>
        <authorList>
            <person name="Lee S.-J."/>
            <person name="Park M.-K."/>
            <person name="Kim J.-Y."/>
            <person name="Lee Y.-J."/>
            <person name="Yi H."/>
            <person name="Bahn Y.-S."/>
            <person name="Kim J.F."/>
            <person name="Lee D.-W."/>
        </authorList>
    </citation>
    <scope>NUCLEOTIDE SEQUENCE [LARGE SCALE GENOMIC DNA]</scope>
    <source>
        <strain evidence="1 2">KTB 131</strain>
    </source>
</reference>
<dbReference type="Proteomes" id="UP000192527">
    <property type="component" value="Chromosome"/>
</dbReference>
<name>A0A1W5ZWX9_9BACI</name>
<dbReference type="KEGG" id="hmn:HM131_13385"/>
<dbReference type="RefSeq" id="WP_085030241.1">
    <property type="nucleotide sequence ID" value="NZ_CP020772.1"/>
</dbReference>
<proteinExistence type="predicted"/>
<keyword evidence="2" id="KW-1185">Reference proteome</keyword>
<protein>
    <submittedName>
        <fullName evidence="1">Uncharacterized protein</fullName>
    </submittedName>
</protein>
<dbReference type="EMBL" id="CP020772">
    <property type="protein sequence ID" value="ARI77780.1"/>
    <property type="molecule type" value="Genomic_DNA"/>
</dbReference>
<evidence type="ECO:0000313" key="2">
    <source>
        <dbReference type="Proteomes" id="UP000192527"/>
    </source>
</evidence>